<evidence type="ECO:0000313" key="3">
    <source>
        <dbReference type="Proteomes" id="UP000501891"/>
    </source>
</evidence>
<gene>
    <name evidence="2" type="ORF">HHL28_12725</name>
</gene>
<dbReference type="Proteomes" id="UP000501891">
    <property type="component" value="Chromosome"/>
</dbReference>
<feature type="region of interest" description="Disordered" evidence="1">
    <location>
        <begin position="35"/>
        <end position="100"/>
    </location>
</feature>
<accession>A0A858R8W4</accession>
<reference evidence="2" key="1">
    <citation type="submission" date="2020-04" db="EMBL/GenBank/DDBJ databases">
        <title>A desert anoxygenic phototrophic bacterium fixes CO2 using RubisCO under aerobic conditions.</title>
        <authorList>
            <person name="Tang K."/>
        </authorList>
    </citation>
    <scope>NUCLEOTIDE SEQUENCE [LARGE SCALE GENOMIC DNA]</scope>
    <source>
        <strain evidence="2">MIMtkB3</strain>
    </source>
</reference>
<dbReference type="AlphaFoldDB" id="A0A858R8W4"/>
<evidence type="ECO:0000313" key="2">
    <source>
        <dbReference type="EMBL" id="QJE73844.1"/>
    </source>
</evidence>
<dbReference type="KEGG" id="acru:HHL28_12725"/>
<keyword evidence="3" id="KW-1185">Reference proteome</keyword>
<organism evidence="2 3">
    <name type="scientific">Aerophototrophica crusticola</name>
    <dbReference type="NCBI Taxonomy" id="1709002"/>
    <lineage>
        <taxon>Bacteria</taxon>
        <taxon>Pseudomonadati</taxon>
        <taxon>Pseudomonadota</taxon>
        <taxon>Alphaproteobacteria</taxon>
        <taxon>Rhodospirillales</taxon>
        <taxon>Rhodospirillaceae</taxon>
        <taxon>Aerophototrophica</taxon>
    </lineage>
</organism>
<proteinExistence type="predicted"/>
<sequence>MQEKINGSDPLVRLLVRVLTRNLRATTEQVTRLARELKDEGDATGGRPRRRTASCAAAPTTPTTSRKWKRKRADGHHGGSPTPPVPFAAPHRRSIDVILQ</sequence>
<feature type="compositionally biased region" description="Low complexity" evidence="1">
    <location>
        <begin position="53"/>
        <end position="65"/>
    </location>
</feature>
<evidence type="ECO:0000256" key="1">
    <source>
        <dbReference type="SAM" id="MobiDB-lite"/>
    </source>
</evidence>
<name>A0A858R8W4_9PROT</name>
<dbReference type="EMBL" id="CP051775">
    <property type="protein sequence ID" value="QJE73844.1"/>
    <property type="molecule type" value="Genomic_DNA"/>
</dbReference>
<protein>
    <submittedName>
        <fullName evidence="2">Uncharacterized protein</fullName>
    </submittedName>
</protein>